<evidence type="ECO:0000256" key="1">
    <source>
        <dbReference type="ARBA" id="ARBA00022603"/>
    </source>
</evidence>
<evidence type="ECO:0000256" key="4">
    <source>
        <dbReference type="HAMAP-Rule" id="MF_03191"/>
    </source>
</evidence>
<dbReference type="NCBIfam" id="TIGR01934">
    <property type="entry name" value="MenG_MenH_UbiE"/>
    <property type="match status" value="1"/>
</dbReference>
<dbReference type="EMBL" id="BRYB01001380">
    <property type="protein sequence ID" value="GMI24410.1"/>
    <property type="molecule type" value="Genomic_DNA"/>
</dbReference>
<comment type="subunit">
    <text evidence="4">Component of a multi-subunit COQ enzyme complex.</text>
</comment>
<gene>
    <name evidence="5" type="ORF">TeGR_g12432</name>
</gene>
<name>A0ABQ6MEL7_9STRA</name>
<keyword evidence="4" id="KW-0831">Ubiquinone biosynthesis</keyword>
<dbReference type="InterPro" id="IPR004033">
    <property type="entry name" value="UbiE/COQ5_MeTrFase"/>
</dbReference>
<keyword evidence="4" id="KW-0999">Mitochondrion inner membrane</keyword>
<feature type="binding site" evidence="4">
    <location>
        <position position="89"/>
    </location>
    <ligand>
        <name>S-adenosyl-L-methionine</name>
        <dbReference type="ChEBI" id="CHEBI:59789"/>
    </ligand>
</feature>
<feature type="binding site" evidence="4">
    <location>
        <begin position="130"/>
        <end position="131"/>
    </location>
    <ligand>
        <name>S-adenosyl-L-methionine</name>
        <dbReference type="ChEBI" id="CHEBI:59789"/>
    </ligand>
</feature>
<evidence type="ECO:0000256" key="2">
    <source>
        <dbReference type="ARBA" id="ARBA00022679"/>
    </source>
</evidence>
<reference evidence="5 6" key="1">
    <citation type="journal article" date="2023" name="Commun. Biol.">
        <title>Genome analysis of Parmales, the sister group of diatoms, reveals the evolutionary specialization of diatoms from phago-mixotrophs to photoautotrophs.</title>
        <authorList>
            <person name="Ban H."/>
            <person name="Sato S."/>
            <person name="Yoshikawa S."/>
            <person name="Yamada K."/>
            <person name="Nakamura Y."/>
            <person name="Ichinomiya M."/>
            <person name="Sato N."/>
            <person name="Blanc-Mathieu R."/>
            <person name="Endo H."/>
            <person name="Kuwata A."/>
            <person name="Ogata H."/>
        </authorList>
    </citation>
    <scope>NUCLEOTIDE SEQUENCE [LARGE SCALE GENOMIC DNA]</scope>
</reference>
<dbReference type="PANTHER" id="PTHR43591">
    <property type="entry name" value="METHYLTRANSFERASE"/>
    <property type="match status" value="1"/>
</dbReference>
<keyword evidence="3 4" id="KW-0949">S-adenosyl-L-methionine</keyword>
<protein>
    <recommendedName>
        <fullName evidence="4">2-methoxy-6-polyprenyl-1,4-benzoquinol methylase, mitochondrial</fullName>
        <ecNumber evidence="4">2.1.1.201</ecNumber>
    </recommendedName>
    <alternativeName>
        <fullName evidence="4">Ubiquinone biosynthesis methyltransferase COQ5</fullName>
    </alternativeName>
</protein>
<evidence type="ECO:0000313" key="6">
    <source>
        <dbReference type="Proteomes" id="UP001165060"/>
    </source>
</evidence>
<comment type="subcellular location">
    <subcellularLocation>
        <location evidence="4">Mitochondrion inner membrane</location>
        <topology evidence="4">Peripheral membrane protein</topology>
        <orientation evidence="4">Matrix side</orientation>
    </subcellularLocation>
</comment>
<keyword evidence="4" id="KW-0472">Membrane</keyword>
<comment type="pathway">
    <text evidence="4">Cofactor biosynthesis; ubiquinone biosynthesis.</text>
</comment>
<keyword evidence="2 4" id="KW-0808">Transferase</keyword>
<dbReference type="Proteomes" id="UP001165060">
    <property type="component" value="Unassembled WGS sequence"/>
</dbReference>
<comment type="catalytic activity">
    <reaction evidence="4">
        <text>a 2-methoxy-6-(all-trans-polyprenyl)benzene-1,4-diol + S-adenosyl-L-methionine = a 5-methoxy-2-methyl-3-(all-trans-polyprenyl)benzene-1,4-diol + S-adenosyl-L-homocysteine + H(+)</text>
        <dbReference type="Rhea" id="RHEA:28286"/>
        <dbReference type="Rhea" id="RHEA-COMP:10858"/>
        <dbReference type="Rhea" id="RHEA-COMP:10859"/>
        <dbReference type="ChEBI" id="CHEBI:15378"/>
        <dbReference type="ChEBI" id="CHEBI:57856"/>
        <dbReference type="ChEBI" id="CHEBI:59789"/>
        <dbReference type="ChEBI" id="CHEBI:84166"/>
        <dbReference type="ChEBI" id="CHEBI:84167"/>
        <dbReference type="EC" id="2.1.1.201"/>
    </reaction>
</comment>
<dbReference type="CDD" id="cd02440">
    <property type="entry name" value="AdoMet_MTases"/>
    <property type="match status" value="1"/>
</dbReference>
<dbReference type="EC" id="2.1.1.201" evidence="4"/>
<dbReference type="Gene3D" id="3.40.50.150">
    <property type="entry name" value="Vaccinia Virus protein VP39"/>
    <property type="match status" value="1"/>
</dbReference>
<comment type="function">
    <text evidence="4">Methyltransferase required for the conversion of 2-polyprenyl-6-methoxy-1,4-benzoquinol (DDMQH2) to 2-polyprenyl-3-methyl-6-methoxy-1,4-benzoquinol (DMQH2).</text>
</comment>
<dbReference type="Pfam" id="PF01209">
    <property type="entry name" value="Ubie_methyltran"/>
    <property type="match status" value="1"/>
</dbReference>
<keyword evidence="4" id="KW-0496">Mitochondrion</keyword>
<feature type="binding site" evidence="4">
    <location>
        <position position="53"/>
    </location>
    <ligand>
        <name>S-adenosyl-L-methionine</name>
        <dbReference type="ChEBI" id="CHEBI:59789"/>
    </ligand>
</feature>
<evidence type="ECO:0000256" key="3">
    <source>
        <dbReference type="ARBA" id="ARBA00022691"/>
    </source>
</evidence>
<dbReference type="HAMAP" id="MF_01813">
    <property type="entry name" value="MenG_UbiE_methyltr"/>
    <property type="match status" value="1"/>
</dbReference>
<dbReference type="PROSITE" id="PS51608">
    <property type="entry name" value="SAM_MT_UBIE"/>
    <property type="match status" value="1"/>
</dbReference>
<keyword evidence="6" id="KW-1185">Reference proteome</keyword>
<evidence type="ECO:0000313" key="5">
    <source>
        <dbReference type="EMBL" id="GMI24410.1"/>
    </source>
</evidence>
<sequence length="258" mass="27893">MNDFMSAGVHRLWKDHLLASLSLPPTLQALSRSPPAGSPEQPLYAHLDVAGGTGDVSFRVFDELSDCLPSLRLPPSGGKAPQATVTVCDINPDMLRVGAERAVALYGADLVETLDEPPSPAKPLRFREGNAERLPFDPCSFDSYTIAFGLRNVTDPSRALRNALELLKPGGRLLVLEFSRPPNPLLSAAYDAYSFNVIPPLGAAVAGDEASYRYLVESIRKWDDQAQLTERMEDAGFQGVAHEDLAGGIVALHSGWKL</sequence>
<organism evidence="5 6">
    <name type="scientific">Tetraparma gracilis</name>
    <dbReference type="NCBI Taxonomy" id="2962635"/>
    <lineage>
        <taxon>Eukaryota</taxon>
        <taxon>Sar</taxon>
        <taxon>Stramenopiles</taxon>
        <taxon>Ochrophyta</taxon>
        <taxon>Bolidophyceae</taxon>
        <taxon>Parmales</taxon>
        <taxon>Triparmaceae</taxon>
        <taxon>Tetraparma</taxon>
    </lineage>
</organism>
<comment type="similarity">
    <text evidence="4">Belongs to the class I-like SAM-binding methyltransferase superfamily. MenG/UbiE family.</text>
</comment>
<dbReference type="InterPro" id="IPR029063">
    <property type="entry name" value="SAM-dependent_MTases_sf"/>
</dbReference>
<accession>A0ABQ6MEL7</accession>
<dbReference type="SUPFAM" id="SSF53335">
    <property type="entry name" value="S-adenosyl-L-methionine-dependent methyltransferases"/>
    <property type="match status" value="1"/>
</dbReference>
<comment type="caution">
    <text evidence="4">Lacks conserved residue(s) required for the propagation of feature annotation.</text>
</comment>
<dbReference type="PANTHER" id="PTHR43591:SF24">
    <property type="entry name" value="2-METHOXY-6-POLYPRENYL-1,4-BENZOQUINOL METHYLASE, MITOCHONDRIAL"/>
    <property type="match status" value="1"/>
</dbReference>
<proteinExistence type="inferred from homology"/>
<keyword evidence="1 4" id="KW-0489">Methyltransferase</keyword>
<comment type="caution">
    <text evidence="5">The sequence shown here is derived from an EMBL/GenBank/DDBJ whole genome shotgun (WGS) entry which is preliminary data.</text>
</comment>